<gene>
    <name evidence="1" type="ORF">DPMN_184855</name>
</gene>
<dbReference type="Proteomes" id="UP000828390">
    <property type="component" value="Unassembled WGS sequence"/>
</dbReference>
<reference evidence="1" key="2">
    <citation type="submission" date="2020-11" db="EMBL/GenBank/DDBJ databases">
        <authorList>
            <person name="McCartney M.A."/>
            <person name="Auch B."/>
            <person name="Kono T."/>
            <person name="Mallez S."/>
            <person name="Becker A."/>
            <person name="Gohl D.M."/>
            <person name="Silverstein K.A.T."/>
            <person name="Koren S."/>
            <person name="Bechman K.B."/>
            <person name="Herman A."/>
            <person name="Abrahante J.E."/>
            <person name="Garbe J."/>
        </authorList>
    </citation>
    <scope>NUCLEOTIDE SEQUENCE</scope>
    <source>
        <strain evidence="1">Duluth1</strain>
        <tissue evidence="1">Whole animal</tissue>
    </source>
</reference>
<reference evidence="1" key="1">
    <citation type="journal article" date="2019" name="bioRxiv">
        <title>The Genome of the Zebra Mussel, Dreissena polymorpha: A Resource for Invasive Species Research.</title>
        <authorList>
            <person name="McCartney M.A."/>
            <person name="Auch B."/>
            <person name="Kono T."/>
            <person name="Mallez S."/>
            <person name="Zhang Y."/>
            <person name="Obille A."/>
            <person name="Becker A."/>
            <person name="Abrahante J.E."/>
            <person name="Garbe J."/>
            <person name="Badalamenti J.P."/>
            <person name="Herman A."/>
            <person name="Mangelson H."/>
            <person name="Liachko I."/>
            <person name="Sullivan S."/>
            <person name="Sone E.D."/>
            <person name="Koren S."/>
            <person name="Silverstein K.A.T."/>
            <person name="Beckman K.B."/>
            <person name="Gohl D.M."/>
        </authorList>
    </citation>
    <scope>NUCLEOTIDE SEQUENCE</scope>
    <source>
        <strain evidence="1">Duluth1</strain>
        <tissue evidence="1">Whole animal</tissue>
    </source>
</reference>
<comment type="caution">
    <text evidence="1">The sequence shown here is derived from an EMBL/GenBank/DDBJ whole genome shotgun (WGS) entry which is preliminary data.</text>
</comment>
<evidence type="ECO:0000313" key="2">
    <source>
        <dbReference type="Proteomes" id="UP000828390"/>
    </source>
</evidence>
<proteinExistence type="predicted"/>
<dbReference type="AlphaFoldDB" id="A0A9D4DMJ8"/>
<name>A0A9D4DMJ8_DREPO</name>
<evidence type="ECO:0000313" key="1">
    <source>
        <dbReference type="EMBL" id="KAH3750334.1"/>
    </source>
</evidence>
<accession>A0A9D4DMJ8</accession>
<protein>
    <submittedName>
        <fullName evidence="1">Uncharacterized protein</fullName>
    </submittedName>
</protein>
<dbReference type="EMBL" id="JAIWYP010000010">
    <property type="protein sequence ID" value="KAH3750334.1"/>
    <property type="molecule type" value="Genomic_DNA"/>
</dbReference>
<sequence length="162" mass="18316">MVESSIKFQPNSDIVQYFSKLSGLGRIDHSTHTLMLNKNPNKVFIVKGKSIHNVRMFNDSTSCYITAISVPTDGQVLMAANNNKNVKLLAQQYQVVSHCSVTTWPWDMCKSTPSAVAVTVGDSVTHAVKFITVKNRKLVTGRKLQLQHRWYSLPPERPVYYF</sequence>
<keyword evidence="2" id="KW-1185">Reference proteome</keyword>
<organism evidence="1 2">
    <name type="scientific">Dreissena polymorpha</name>
    <name type="common">Zebra mussel</name>
    <name type="synonym">Mytilus polymorpha</name>
    <dbReference type="NCBI Taxonomy" id="45954"/>
    <lineage>
        <taxon>Eukaryota</taxon>
        <taxon>Metazoa</taxon>
        <taxon>Spiralia</taxon>
        <taxon>Lophotrochozoa</taxon>
        <taxon>Mollusca</taxon>
        <taxon>Bivalvia</taxon>
        <taxon>Autobranchia</taxon>
        <taxon>Heteroconchia</taxon>
        <taxon>Euheterodonta</taxon>
        <taxon>Imparidentia</taxon>
        <taxon>Neoheterodontei</taxon>
        <taxon>Myida</taxon>
        <taxon>Dreissenoidea</taxon>
        <taxon>Dreissenidae</taxon>
        <taxon>Dreissena</taxon>
    </lineage>
</organism>